<feature type="compositionally biased region" description="Basic and acidic residues" evidence="1">
    <location>
        <begin position="115"/>
        <end position="127"/>
    </location>
</feature>
<feature type="region of interest" description="Disordered" evidence="1">
    <location>
        <begin position="106"/>
        <end position="127"/>
    </location>
</feature>
<gene>
    <name evidence="2" type="ORF">MIMGU_mgv1a011559mg</name>
</gene>
<dbReference type="EMBL" id="KI630286">
    <property type="protein sequence ID" value="EYU42554.1"/>
    <property type="molecule type" value="Genomic_DNA"/>
</dbReference>
<organism evidence="2 3">
    <name type="scientific">Erythranthe guttata</name>
    <name type="common">Yellow monkey flower</name>
    <name type="synonym">Mimulus guttatus</name>
    <dbReference type="NCBI Taxonomy" id="4155"/>
    <lineage>
        <taxon>Eukaryota</taxon>
        <taxon>Viridiplantae</taxon>
        <taxon>Streptophyta</taxon>
        <taxon>Embryophyta</taxon>
        <taxon>Tracheophyta</taxon>
        <taxon>Spermatophyta</taxon>
        <taxon>Magnoliopsida</taxon>
        <taxon>eudicotyledons</taxon>
        <taxon>Gunneridae</taxon>
        <taxon>Pentapetalae</taxon>
        <taxon>asterids</taxon>
        <taxon>lamiids</taxon>
        <taxon>Lamiales</taxon>
        <taxon>Phrymaceae</taxon>
        <taxon>Erythranthe</taxon>
    </lineage>
</organism>
<feature type="region of interest" description="Disordered" evidence="1">
    <location>
        <begin position="243"/>
        <end position="277"/>
    </location>
</feature>
<dbReference type="Proteomes" id="UP000030748">
    <property type="component" value="Unassembled WGS sequence"/>
</dbReference>
<evidence type="ECO:0000313" key="2">
    <source>
        <dbReference type="EMBL" id="EYU42554.1"/>
    </source>
</evidence>
<reference evidence="2 3" key="1">
    <citation type="journal article" date="2013" name="Proc. Natl. Acad. Sci. U.S.A.">
        <title>Fine-scale variation in meiotic recombination in Mimulus inferred from population shotgun sequencing.</title>
        <authorList>
            <person name="Hellsten U."/>
            <person name="Wright K.M."/>
            <person name="Jenkins J."/>
            <person name="Shu S."/>
            <person name="Yuan Y."/>
            <person name="Wessler S.R."/>
            <person name="Schmutz J."/>
            <person name="Willis J.H."/>
            <person name="Rokhsar D.S."/>
        </authorList>
    </citation>
    <scope>NUCLEOTIDE SEQUENCE [LARGE SCALE GENOMIC DNA]</scope>
    <source>
        <strain evidence="3">cv. DUN x IM62</strain>
    </source>
</reference>
<name>A0A022RR60_ERYGU</name>
<feature type="compositionally biased region" description="Basic and acidic residues" evidence="1">
    <location>
        <begin position="243"/>
        <end position="268"/>
    </location>
</feature>
<sequence length="277" mass="32767">MNQQIQRQHRRTAFFHRMPRSISILRHLPPHLRPFLTSHHQLPHLPLHLLRHHQPPDRTPPRPDPQPRPRLLHHKPRVQMLIRHERHRNHRHAAADALHERVPSGVAQKPPHAAVPEHPHLEPDITRLLRQRRRRRRRRQTERAEAVSFRPDILVPVINVALFHLVEAIHNNPLAHSHGFHMLENHRHERPGGGLGIVERRLGVVPGQREMRKPRHREGLVERIHGGVRPFPEKYLIHGETKLPRHVETQPRDAEPPRRPEGPVEEHVGYNARYRRV</sequence>
<feature type="region of interest" description="Disordered" evidence="1">
    <location>
        <begin position="50"/>
        <end position="71"/>
    </location>
</feature>
<protein>
    <submittedName>
        <fullName evidence="2">Uncharacterized protein</fullName>
    </submittedName>
</protein>
<accession>A0A022RR60</accession>
<feature type="compositionally biased region" description="Basic and acidic residues" evidence="1">
    <location>
        <begin position="54"/>
        <end position="67"/>
    </location>
</feature>
<keyword evidence="3" id="KW-1185">Reference proteome</keyword>
<evidence type="ECO:0000313" key="3">
    <source>
        <dbReference type="Proteomes" id="UP000030748"/>
    </source>
</evidence>
<proteinExistence type="predicted"/>
<evidence type="ECO:0000256" key="1">
    <source>
        <dbReference type="SAM" id="MobiDB-lite"/>
    </source>
</evidence>
<dbReference type="AlphaFoldDB" id="A0A022RR60"/>